<protein>
    <recommendedName>
        <fullName evidence="4">DUF1461 domain-containing protein</fullName>
    </recommendedName>
</protein>
<evidence type="ECO:0008006" key="4">
    <source>
        <dbReference type="Google" id="ProtNLM"/>
    </source>
</evidence>
<reference evidence="3" key="1">
    <citation type="submission" date="2018-11" db="EMBL/GenBank/DDBJ databases">
        <title>Complete genome sequence of Paenibacillus sp. ML311-T8.</title>
        <authorList>
            <person name="Nam Y.-D."/>
            <person name="Kang J."/>
            <person name="Chung W.-H."/>
            <person name="Park Y.S."/>
        </authorList>
    </citation>
    <scope>NUCLEOTIDE SEQUENCE [LARGE SCALE GENOMIC DNA]</scope>
    <source>
        <strain evidence="3">ML311-T8</strain>
    </source>
</reference>
<organism evidence="2 3">
    <name type="scientific">Paenibacillus psychroresistens</name>
    <dbReference type="NCBI Taxonomy" id="1778678"/>
    <lineage>
        <taxon>Bacteria</taxon>
        <taxon>Bacillati</taxon>
        <taxon>Bacillota</taxon>
        <taxon>Bacilli</taxon>
        <taxon>Bacillales</taxon>
        <taxon>Paenibacillaceae</taxon>
        <taxon>Paenibacillus</taxon>
    </lineage>
</organism>
<feature type="transmembrane region" description="Helical" evidence="1">
    <location>
        <begin position="243"/>
        <end position="264"/>
    </location>
</feature>
<dbReference type="KEGG" id="ppsc:EHS13_30430"/>
<feature type="transmembrane region" description="Helical" evidence="1">
    <location>
        <begin position="166"/>
        <end position="187"/>
    </location>
</feature>
<evidence type="ECO:0000313" key="2">
    <source>
        <dbReference type="EMBL" id="QGQ98889.1"/>
    </source>
</evidence>
<evidence type="ECO:0000256" key="1">
    <source>
        <dbReference type="SAM" id="Phobius"/>
    </source>
</evidence>
<feature type="transmembrane region" description="Helical" evidence="1">
    <location>
        <begin position="6"/>
        <end position="27"/>
    </location>
</feature>
<keyword evidence="1" id="KW-0812">Transmembrane</keyword>
<gene>
    <name evidence="2" type="ORF">EHS13_30430</name>
</gene>
<accession>A0A6B8RSI1</accession>
<proteinExistence type="predicted"/>
<keyword evidence="1" id="KW-1133">Transmembrane helix</keyword>
<evidence type="ECO:0000313" key="3">
    <source>
        <dbReference type="Proteomes" id="UP000426246"/>
    </source>
</evidence>
<name>A0A6B8RSI1_9BACL</name>
<dbReference type="RefSeq" id="WP_155703993.1">
    <property type="nucleotide sequence ID" value="NZ_CP034235.1"/>
</dbReference>
<dbReference type="AlphaFoldDB" id="A0A6B8RSI1"/>
<keyword evidence="1" id="KW-0472">Membrane</keyword>
<sequence length="284" mass="31713">MKIVSYLLLTIFTALLIILIPIATVLFSANTTFLKPYNTEKYLADSGIYGYFEQKLRNNFVNEDVKVKQTALEKLQDKLVGQAFDAIVTDELVSNKMSLVQTGLWDYFTDKTDTVLGIPIAEVSTITEKFPTLKIGDHADINTMIGLKTDKMEKYKTYYSLYSKGIWGLYALIFILVGICALLTYVLNITGKWLGASIVIGGAIALFLWVPTIIASEMVSDTSASDSLRNGMFGLFKSARHDFLQCLTIISVVVIALGIVTTFMRKRLREEEAPQENNDVITIL</sequence>
<dbReference type="Proteomes" id="UP000426246">
    <property type="component" value="Chromosome"/>
</dbReference>
<feature type="transmembrane region" description="Helical" evidence="1">
    <location>
        <begin position="193"/>
        <end position="215"/>
    </location>
</feature>
<keyword evidence="3" id="KW-1185">Reference proteome</keyword>
<dbReference type="EMBL" id="CP034235">
    <property type="protein sequence ID" value="QGQ98889.1"/>
    <property type="molecule type" value="Genomic_DNA"/>
</dbReference>